<evidence type="ECO:0000256" key="13">
    <source>
        <dbReference type="ARBA" id="ARBA00023157"/>
    </source>
</evidence>
<evidence type="ECO:0000256" key="5">
    <source>
        <dbReference type="ARBA" id="ARBA00011261"/>
    </source>
</evidence>
<evidence type="ECO:0000256" key="16">
    <source>
        <dbReference type="PIRSR" id="PIRSR619342-50"/>
    </source>
</evidence>
<accession>A0A4S4M7A4</accession>
<dbReference type="AlphaFoldDB" id="A0A4S4M7A4"/>
<dbReference type="PROSITE" id="PS51808">
    <property type="entry name" value="CHCH"/>
    <property type="match status" value="1"/>
</dbReference>
<evidence type="ECO:0000256" key="15">
    <source>
        <dbReference type="ARBA" id="ARBA00032739"/>
    </source>
</evidence>
<evidence type="ECO:0000256" key="17">
    <source>
        <dbReference type="SAM" id="Coils"/>
    </source>
</evidence>
<evidence type="ECO:0000259" key="19">
    <source>
        <dbReference type="PROSITE" id="PS50174"/>
    </source>
</evidence>
<dbReference type="GO" id="GO:0032981">
    <property type="term" value="P:mitochondrial respiratory chain complex I assembly"/>
    <property type="evidence" value="ECO:0007669"/>
    <property type="project" value="TreeGrafter"/>
</dbReference>
<feature type="compositionally biased region" description="Acidic residues" evidence="18">
    <location>
        <begin position="741"/>
        <end position="750"/>
    </location>
</feature>
<evidence type="ECO:0000313" key="20">
    <source>
        <dbReference type="EMBL" id="THH21172.1"/>
    </source>
</evidence>
<evidence type="ECO:0000256" key="11">
    <source>
        <dbReference type="ARBA" id="ARBA00023128"/>
    </source>
</evidence>
<comment type="similarity">
    <text evidence="4">Belongs to the complex I NDUFS5 subunit family.</text>
</comment>
<keyword evidence="8" id="KW-0679">Respiratory chain</keyword>
<evidence type="ECO:0000256" key="1">
    <source>
        <dbReference type="ARBA" id="ARBA00003195"/>
    </source>
</evidence>
<feature type="compositionally biased region" description="Low complexity" evidence="18">
    <location>
        <begin position="825"/>
        <end position="841"/>
    </location>
</feature>
<feature type="region of interest" description="Disordered" evidence="18">
    <location>
        <begin position="280"/>
        <end position="304"/>
    </location>
</feature>
<comment type="subcellular location">
    <subcellularLocation>
        <location evidence="3">Mitochondrion inner membrane</location>
        <topology evidence="3">Peripheral membrane protein</topology>
    </subcellularLocation>
    <subcellularLocation>
        <location evidence="2">Mitochondrion intermembrane space</location>
    </subcellularLocation>
</comment>
<comment type="function">
    <text evidence="1">Accessory subunit of the mitochondrial membrane respiratory chain NADH dehydrogenase (Complex I), that is believed not to be involved in catalysis. Complex I functions in the transfer of electrons from NADH to the respiratory chain. The immediate electron acceptor for the enzyme is believed to be ubiquinone.</text>
</comment>
<dbReference type="PROSITE" id="PS50174">
    <property type="entry name" value="G_PATCH"/>
    <property type="match status" value="1"/>
</dbReference>
<feature type="disulfide bond" evidence="16">
    <location>
        <begin position="24"/>
        <end position="34"/>
    </location>
</feature>
<dbReference type="Pfam" id="PF01585">
    <property type="entry name" value="G-patch"/>
    <property type="match status" value="1"/>
</dbReference>
<feature type="compositionally biased region" description="Polar residues" evidence="18">
    <location>
        <begin position="675"/>
        <end position="684"/>
    </location>
</feature>
<feature type="coiled-coil region" evidence="17">
    <location>
        <begin position="1007"/>
        <end position="1034"/>
    </location>
</feature>
<evidence type="ECO:0000256" key="7">
    <source>
        <dbReference type="ARBA" id="ARBA00022448"/>
    </source>
</evidence>
<feature type="compositionally biased region" description="Polar residues" evidence="18">
    <location>
        <begin position="694"/>
        <end position="714"/>
    </location>
</feature>
<feature type="region of interest" description="Disordered" evidence="18">
    <location>
        <begin position="825"/>
        <end position="863"/>
    </location>
</feature>
<comment type="caution">
    <text evidence="20">The sequence shown here is derived from an EMBL/GenBank/DDBJ whole genome shotgun (WGS) entry which is preliminary data.</text>
</comment>
<name>A0A4S4M7A4_9AGAM</name>
<feature type="region of interest" description="Disordered" evidence="18">
    <location>
        <begin position="155"/>
        <end position="180"/>
    </location>
</feature>
<keyword evidence="13 16" id="KW-1015">Disulfide bond</keyword>
<evidence type="ECO:0000256" key="3">
    <source>
        <dbReference type="ARBA" id="ARBA00004637"/>
    </source>
</evidence>
<proteinExistence type="inferred from homology"/>
<dbReference type="InterPro" id="IPR000467">
    <property type="entry name" value="G_patch_dom"/>
</dbReference>
<dbReference type="OrthoDB" id="9992197at2759"/>
<feature type="compositionally biased region" description="Polar residues" evidence="18">
    <location>
        <begin position="439"/>
        <end position="466"/>
    </location>
</feature>
<dbReference type="CDD" id="cd24141">
    <property type="entry name" value="NDUFS5-like"/>
    <property type="match status" value="1"/>
</dbReference>
<feature type="compositionally biased region" description="Basic and acidic residues" evidence="18">
    <location>
        <begin position="1042"/>
        <end position="1052"/>
    </location>
</feature>
<evidence type="ECO:0000256" key="8">
    <source>
        <dbReference type="ARBA" id="ARBA00022660"/>
    </source>
</evidence>
<evidence type="ECO:0000256" key="9">
    <source>
        <dbReference type="ARBA" id="ARBA00022792"/>
    </source>
</evidence>
<dbReference type="SMART" id="SM00443">
    <property type="entry name" value="G_patch"/>
    <property type="match status" value="1"/>
</dbReference>
<organism evidence="20 21">
    <name type="scientific">Bondarzewia mesenterica</name>
    <dbReference type="NCBI Taxonomy" id="1095465"/>
    <lineage>
        <taxon>Eukaryota</taxon>
        <taxon>Fungi</taxon>
        <taxon>Dikarya</taxon>
        <taxon>Basidiomycota</taxon>
        <taxon>Agaricomycotina</taxon>
        <taxon>Agaricomycetes</taxon>
        <taxon>Russulales</taxon>
        <taxon>Bondarzewiaceae</taxon>
        <taxon>Bondarzewia</taxon>
    </lineage>
</organism>
<dbReference type="GO" id="GO:0005743">
    <property type="term" value="C:mitochondrial inner membrane"/>
    <property type="evidence" value="ECO:0007669"/>
    <property type="project" value="UniProtKB-SubCell"/>
</dbReference>
<feature type="domain" description="G-patch" evidence="19">
    <location>
        <begin position="219"/>
        <end position="267"/>
    </location>
</feature>
<feature type="compositionally biased region" description="Polar residues" evidence="18">
    <location>
        <begin position="1053"/>
        <end position="1067"/>
    </location>
</feature>
<dbReference type="EMBL" id="SGPL01000007">
    <property type="protein sequence ID" value="THH21172.1"/>
    <property type="molecule type" value="Genomic_DNA"/>
</dbReference>
<evidence type="ECO:0000256" key="4">
    <source>
        <dbReference type="ARBA" id="ARBA00007372"/>
    </source>
</evidence>
<keyword evidence="17" id="KW-0175">Coiled coil</keyword>
<dbReference type="PANTHER" id="PTHR15224">
    <property type="entry name" value="NADH DEHYDROGENASE [UBIQUINONE] IRON-SULFUR PROTEIN 5"/>
    <property type="match status" value="1"/>
</dbReference>
<reference evidence="20 21" key="1">
    <citation type="submission" date="2019-02" db="EMBL/GenBank/DDBJ databases">
        <title>Genome sequencing of the rare red list fungi Bondarzewia mesenterica.</title>
        <authorList>
            <person name="Buettner E."/>
            <person name="Kellner H."/>
        </authorList>
    </citation>
    <scope>NUCLEOTIDE SEQUENCE [LARGE SCALE GENOMIC DNA]</scope>
    <source>
        <strain evidence="20 21">DSM 108281</strain>
    </source>
</reference>
<feature type="disulfide bond" evidence="16">
    <location>
        <begin position="14"/>
        <end position="44"/>
    </location>
</feature>
<evidence type="ECO:0000313" key="21">
    <source>
        <dbReference type="Proteomes" id="UP000310158"/>
    </source>
</evidence>
<keyword evidence="11" id="KW-0496">Mitochondrion</keyword>
<feature type="region of interest" description="Disordered" evidence="18">
    <location>
        <begin position="418"/>
        <end position="472"/>
    </location>
</feature>
<evidence type="ECO:0000256" key="12">
    <source>
        <dbReference type="ARBA" id="ARBA00023136"/>
    </source>
</evidence>
<dbReference type="Proteomes" id="UP000310158">
    <property type="component" value="Unassembled WGS sequence"/>
</dbReference>
<feature type="region of interest" description="Disordered" evidence="18">
    <location>
        <begin position="675"/>
        <end position="763"/>
    </location>
</feature>
<keyword evidence="9" id="KW-0999">Mitochondrion inner membrane</keyword>
<keyword evidence="12" id="KW-0472">Membrane</keyword>
<feature type="compositionally biased region" description="Pro residues" evidence="18">
    <location>
        <begin position="842"/>
        <end position="854"/>
    </location>
</feature>
<dbReference type="InterPro" id="IPR019342">
    <property type="entry name" value="NADH_UbQ_OxRdtase_FeS-su5"/>
</dbReference>
<feature type="region of interest" description="Disordered" evidence="18">
    <location>
        <begin position="1042"/>
        <end position="1067"/>
    </location>
</feature>
<comment type="subunit">
    <text evidence="5">Mammalian complex I is composed of 45 different subunits. This is a component of the iron-sulfur (IP) fragment of the enzyme.</text>
</comment>
<dbReference type="PANTHER" id="PTHR15224:SF1">
    <property type="entry name" value="NADH DEHYDROGENASE [UBIQUINONE] IRON-SULFUR PROTEIN 5"/>
    <property type="match status" value="1"/>
</dbReference>
<keyword evidence="10" id="KW-0249">Electron transport</keyword>
<keyword evidence="7" id="KW-0813">Transport</keyword>
<evidence type="ECO:0000256" key="14">
    <source>
        <dbReference type="ARBA" id="ARBA00031222"/>
    </source>
</evidence>
<sequence length="1107" mass="120693">MASGYGFHGGRSRCFAYWQEFSKCYAQTDSPTQCRPQADDYLECLHHTKEVRASIVLCPLFALIIEFWLSKIARAKAVKGEFIKRAEHQAKEGRKVADVLADGVIAQTLTSRSPQHCSAARHPPMITYGIGSSQSPIVIDDSDDESADARLVAQQLQPTSAAPSPSPRQLARGLEGRDDDTINKDTVFVDDWEHEKYATVGGDRVVLTEDWMEDDDMIKESKGYNILLRMGYQPGHGLGPNLEGLTRPVTTSLKRIWCQAGLGAGEPPDTDFDPIEQIARQKQQLSPPESRRTPPHPFVPLREEPVLKQNRLPSPRPRQPARISLPPLCIPAELPVEAFTPDSQFLQHPSPLENLFTPDPTVTHNFLNWSNPGSALFSSQFPTHMPNLFDAPALYPDMGIPHAFMPFSLPFHFEQGQIPPEPVAESPAFRTPFPLPSKPLSSCQPSTNSVDTASGVASSSKANASAPTPHPVSKGPFHIPYVLHDNRTIGMNPDTKLPCPRGSFPIEDLSPPPNPSRTLVMETLPRKFRSVEFIEEWLSSLNGPSPRRIELAHTKALIEFPTKGAARCAWESRRMSGLEGLGGVRVWFYRPPPKALEEGEIVEVEDEMPGPSKKTKKKSQKQKVEEGTRTVANTSLPAALIGPQRVPKTRSKALSTSTPSLTRDLPVVHKVDVSPLSSQVSGQPTPHVGPGTPPANTDMQLTPGNRGPSDTASVLVSRPTPKAELRVKPPRFLAASMPEVYESEDEDMDIDSSPPPSARVTSSVDGTGYLLNVPAGNEVLSKASVMNVDDDEILPQPTEPVAKPAELLPTVEPLDIPLATLPLAPPSSLLVTSSRPRSSSPSPTPTPLSAPPEPFAKLHDKQYLLARQKELEEKITKAKAAMAKSRSVTSSASPPPVNGAVFVRRGQCVGTCGSKRKREDSVGSAKLPDIISDPDALLEPVAQTSGQLSHSVASTIILSLPKDSHASATPSAIRDLADSFISEAISRAPPPKRVKLASERSDLAARHKALESHIEETKKLMAQLQVARTKLEKDKILARLREQNRLMEERTSRPNTPSETSHPNNAVKSVYSKNGYLHASQKQCWPETSHEACILTISDSEGDDADD</sequence>
<gene>
    <name evidence="20" type="ORF">EW146_g356</name>
</gene>
<dbReference type="GO" id="GO:0005758">
    <property type="term" value="C:mitochondrial intermembrane space"/>
    <property type="evidence" value="ECO:0007669"/>
    <property type="project" value="UniProtKB-SubCell"/>
</dbReference>
<evidence type="ECO:0000256" key="10">
    <source>
        <dbReference type="ARBA" id="ARBA00022982"/>
    </source>
</evidence>
<feature type="region of interest" description="Disordered" evidence="18">
    <location>
        <begin position="604"/>
        <end position="628"/>
    </location>
</feature>
<keyword evidence="21" id="KW-1185">Reference proteome</keyword>
<protein>
    <recommendedName>
        <fullName evidence="6">NADH dehydrogenase [ubiquinone] iron-sulfur protein 5</fullName>
    </recommendedName>
    <alternativeName>
        <fullName evidence="14">Complex I-15 kDa</fullName>
    </alternativeName>
    <alternativeName>
        <fullName evidence="15">NADH-ubiquinone oxidoreductase 15 kDa subunit</fullName>
    </alternativeName>
</protein>
<evidence type="ECO:0000256" key="2">
    <source>
        <dbReference type="ARBA" id="ARBA00004569"/>
    </source>
</evidence>
<dbReference type="GO" id="GO:0003676">
    <property type="term" value="F:nucleic acid binding"/>
    <property type="evidence" value="ECO:0007669"/>
    <property type="project" value="InterPro"/>
</dbReference>
<evidence type="ECO:0000256" key="18">
    <source>
        <dbReference type="SAM" id="MobiDB-lite"/>
    </source>
</evidence>
<evidence type="ECO:0000256" key="6">
    <source>
        <dbReference type="ARBA" id="ARBA00013482"/>
    </source>
</evidence>